<dbReference type="EC" id="2.7.1.48" evidence="8"/>
<evidence type="ECO:0000259" key="11">
    <source>
        <dbReference type="Pfam" id="PF14681"/>
    </source>
</evidence>
<feature type="region of interest" description="Disordered" evidence="9">
    <location>
        <begin position="420"/>
        <end position="451"/>
    </location>
</feature>
<evidence type="ECO:0000256" key="4">
    <source>
        <dbReference type="ARBA" id="ARBA00010723"/>
    </source>
</evidence>
<evidence type="ECO:0000313" key="13">
    <source>
        <dbReference type="Proteomes" id="UP001055712"/>
    </source>
</evidence>
<evidence type="ECO:0000256" key="2">
    <source>
        <dbReference type="ARBA" id="ARBA00004784"/>
    </source>
</evidence>
<evidence type="ECO:0000259" key="10">
    <source>
        <dbReference type="Pfam" id="PF00485"/>
    </source>
</evidence>
<dbReference type="InterPro" id="IPR000764">
    <property type="entry name" value="Uridine_kinase-like"/>
</dbReference>
<keyword evidence="8" id="KW-0067">ATP-binding</keyword>
<dbReference type="OrthoDB" id="106623at2759"/>
<evidence type="ECO:0000256" key="8">
    <source>
        <dbReference type="RuleBase" id="RU003825"/>
    </source>
</evidence>
<dbReference type="GO" id="GO:0008655">
    <property type="term" value="P:pyrimidine-containing compound salvage"/>
    <property type="evidence" value="ECO:0007669"/>
    <property type="project" value="UniProtKB-ARBA"/>
</dbReference>
<dbReference type="NCBIfam" id="TIGR00235">
    <property type="entry name" value="udk"/>
    <property type="match status" value="1"/>
</dbReference>
<keyword evidence="13" id="KW-1185">Reference proteome</keyword>
<dbReference type="InterPro" id="IPR029057">
    <property type="entry name" value="PRTase-like"/>
</dbReference>
<evidence type="ECO:0000256" key="5">
    <source>
        <dbReference type="ARBA" id="ARBA00022679"/>
    </source>
</evidence>
<comment type="similarity">
    <text evidence="3">In the N-terminal section; belongs to the uridine kinase family.</text>
</comment>
<feature type="domain" description="Phosphoribosyltransferase" evidence="11">
    <location>
        <begin position="257"/>
        <end position="355"/>
    </location>
</feature>
<dbReference type="GO" id="GO:0005524">
    <property type="term" value="F:ATP binding"/>
    <property type="evidence" value="ECO:0007669"/>
    <property type="project" value="UniProtKB-KW"/>
</dbReference>
<dbReference type="CDD" id="cd02023">
    <property type="entry name" value="UMPK"/>
    <property type="match status" value="1"/>
</dbReference>
<sequence>MSTPLQSQLQSLVLERSPSLLESPSSARRSGRRSFRSEPFLIGVAGGTASGKTTVCDLIIQRLQEQSVVMLAQDSFYKTLSEEDRANISEYNFDQPSAFDTNAIMECLLALKQGRPYQVPVYDFTTHSRSSETQYVMPADVVIIEGILVLHMEEIRSLLNMKVYVDTDDDVRLARRIQRDVAVRGRDVGGVIEQYTKFVKPAFDQYVAPSRKFADVIIPWARGDNVVAIDLITEHIRMKLQQHDLRRIYPNLEVIPTNYQIRGMHTIIRDASTHHADFVFYADRLLRLVVEAGLGHLPFTEKMVVTPTGHQYVGVDFAKKLCGVSIIRSGESMENALRACCKGIKIGKILVHREKIWATMQMPRPGSNHNLSTPRKPSAAEDISSSSSPAPSPLASSSLGAAVAALRSDSNGIALPAAAFAAPQQPHRRTSSDAAAGKGALAARRPSSGVCGSQRQVDQEIVYEKLPADIADRFVMLMDPILGSGNSALRAIQVLLENGVEEGKILFLTVIAAPEGIRRVCGTYPRIKVLTSEIDEGMNDYHVVPGMGEWGDRYFCE</sequence>
<organism evidence="12 13">
    <name type="scientific">Chlorella vulgaris</name>
    <name type="common">Green alga</name>
    <dbReference type="NCBI Taxonomy" id="3077"/>
    <lineage>
        <taxon>Eukaryota</taxon>
        <taxon>Viridiplantae</taxon>
        <taxon>Chlorophyta</taxon>
        <taxon>core chlorophytes</taxon>
        <taxon>Trebouxiophyceae</taxon>
        <taxon>Chlorellales</taxon>
        <taxon>Chlorellaceae</taxon>
        <taxon>Chlorella clade</taxon>
        <taxon>Chlorella</taxon>
    </lineage>
</organism>
<feature type="domain" description="Phosphoribulokinase/uridine kinase" evidence="10">
    <location>
        <begin position="41"/>
        <end position="221"/>
    </location>
</feature>
<dbReference type="NCBIfam" id="NF004018">
    <property type="entry name" value="PRK05480.1"/>
    <property type="match status" value="1"/>
</dbReference>
<dbReference type="InterPro" id="IPR000836">
    <property type="entry name" value="PRTase_dom"/>
</dbReference>
<comment type="pathway">
    <text evidence="1 8">Pyrimidine metabolism; UMP biosynthesis via salvage pathway; UMP from uridine: step 1/1.</text>
</comment>
<dbReference type="InterPro" id="IPR006083">
    <property type="entry name" value="PRK/URK"/>
</dbReference>
<reference evidence="12" key="2">
    <citation type="submission" date="2020-11" db="EMBL/GenBank/DDBJ databases">
        <authorList>
            <person name="Cecchin M."/>
            <person name="Marcolungo L."/>
            <person name="Rossato M."/>
            <person name="Girolomoni L."/>
            <person name="Cosentino E."/>
            <person name="Cuine S."/>
            <person name="Li-Beisson Y."/>
            <person name="Delledonne M."/>
            <person name="Ballottari M."/>
        </authorList>
    </citation>
    <scope>NUCLEOTIDE SEQUENCE</scope>
    <source>
        <strain evidence="12">211/11P</strain>
        <tissue evidence="12">Whole cell</tissue>
    </source>
</reference>
<dbReference type="Gene3D" id="3.40.50.300">
    <property type="entry name" value="P-loop containing nucleotide triphosphate hydrolases"/>
    <property type="match status" value="1"/>
</dbReference>
<feature type="compositionally biased region" description="Low complexity" evidence="9">
    <location>
        <begin position="434"/>
        <end position="443"/>
    </location>
</feature>
<dbReference type="Pfam" id="PF14681">
    <property type="entry name" value="UPRTase"/>
    <property type="match status" value="2"/>
</dbReference>
<evidence type="ECO:0000256" key="3">
    <source>
        <dbReference type="ARBA" id="ARBA00008173"/>
    </source>
</evidence>
<accession>A0A9D4TSN6</accession>
<comment type="catalytic activity">
    <reaction evidence="8">
        <text>uridine + ATP = UMP + ADP + H(+)</text>
        <dbReference type="Rhea" id="RHEA:16825"/>
        <dbReference type="ChEBI" id="CHEBI:15378"/>
        <dbReference type="ChEBI" id="CHEBI:16704"/>
        <dbReference type="ChEBI" id="CHEBI:30616"/>
        <dbReference type="ChEBI" id="CHEBI:57865"/>
        <dbReference type="ChEBI" id="CHEBI:456216"/>
        <dbReference type="EC" id="2.7.1.48"/>
    </reaction>
</comment>
<dbReference type="Gene3D" id="3.40.50.2020">
    <property type="match status" value="1"/>
</dbReference>
<feature type="compositionally biased region" description="Low complexity" evidence="9">
    <location>
        <begin position="380"/>
        <end position="394"/>
    </location>
</feature>
<dbReference type="PRINTS" id="PR00988">
    <property type="entry name" value="URIDINKINASE"/>
</dbReference>
<dbReference type="GO" id="GO:0004849">
    <property type="term" value="F:uridine kinase activity"/>
    <property type="evidence" value="ECO:0007669"/>
    <property type="project" value="UniProtKB-EC"/>
</dbReference>
<dbReference type="SUPFAM" id="SSF52540">
    <property type="entry name" value="P-loop containing nucleoside triphosphate hydrolases"/>
    <property type="match status" value="1"/>
</dbReference>
<evidence type="ECO:0000256" key="7">
    <source>
        <dbReference type="ARBA" id="ARBA00022777"/>
    </source>
</evidence>
<reference evidence="12" key="1">
    <citation type="journal article" date="2019" name="Plant J.">
        <title>Chlorella vulgaris genome assembly and annotation reveals the molecular basis for metabolic acclimation to high light conditions.</title>
        <authorList>
            <person name="Cecchin M."/>
            <person name="Marcolungo L."/>
            <person name="Rossato M."/>
            <person name="Girolomoni L."/>
            <person name="Cosentino E."/>
            <person name="Cuine S."/>
            <person name="Li-Beisson Y."/>
            <person name="Delledonne M."/>
            <person name="Ballottari M."/>
        </authorList>
    </citation>
    <scope>NUCLEOTIDE SEQUENCE</scope>
    <source>
        <strain evidence="12">211/11P</strain>
    </source>
</reference>
<name>A0A9D4TSN6_CHLVU</name>
<gene>
    <name evidence="12" type="ORF">D9Q98_003503</name>
</gene>
<dbReference type="Pfam" id="PF00485">
    <property type="entry name" value="PRK"/>
    <property type="match status" value="1"/>
</dbReference>
<dbReference type="SUPFAM" id="SSF53271">
    <property type="entry name" value="PRTase-like"/>
    <property type="match status" value="1"/>
</dbReference>
<dbReference type="AlphaFoldDB" id="A0A9D4TSN6"/>
<feature type="domain" description="Phosphoribosyltransferase" evidence="11">
    <location>
        <begin position="456"/>
        <end position="555"/>
    </location>
</feature>
<dbReference type="Proteomes" id="UP001055712">
    <property type="component" value="Unassembled WGS sequence"/>
</dbReference>
<keyword evidence="6 8" id="KW-0547">Nucleotide-binding</keyword>
<comment type="caution">
    <text evidence="12">The sequence shown here is derived from an EMBL/GenBank/DDBJ whole genome shotgun (WGS) entry which is preliminary data.</text>
</comment>
<comment type="pathway">
    <text evidence="2 8">Pyrimidine metabolism; CTP biosynthesis via salvage pathway; CTP from cytidine: step 1/3.</text>
</comment>
<dbReference type="CDD" id="cd06223">
    <property type="entry name" value="PRTases_typeI"/>
    <property type="match status" value="1"/>
</dbReference>
<comment type="similarity">
    <text evidence="8">Belongs to the uridine kinase family.</text>
</comment>
<protein>
    <recommendedName>
        <fullName evidence="8">Uridine kinase</fullName>
        <ecNumber evidence="8">2.7.1.48</ecNumber>
    </recommendedName>
</protein>
<evidence type="ECO:0000313" key="12">
    <source>
        <dbReference type="EMBL" id="KAI3433694.1"/>
    </source>
</evidence>
<evidence type="ECO:0000256" key="1">
    <source>
        <dbReference type="ARBA" id="ARBA00004690"/>
    </source>
</evidence>
<evidence type="ECO:0000256" key="6">
    <source>
        <dbReference type="ARBA" id="ARBA00022741"/>
    </source>
</evidence>
<comment type="similarity">
    <text evidence="4">In the C-terminal section; belongs to the UPRTase family.</text>
</comment>
<proteinExistence type="inferred from homology"/>
<evidence type="ECO:0000256" key="9">
    <source>
        <dbReference type="SAM" id="MobiDB-lite"/>
    </source>
</evidence>
<dbReference type="PANTHER" id="PTHR10285">
    <property type="entry name" value="URIDINE KINASE"/>
    <property type="match status" value="1"/>
</dbReference>
<dbReference type="FunFam" id="3.40.50.300:FF:000339">
    <property type="entry name" value="Uridine kinase"/>
    <property type="match status" value="1"/>
</dbReference>
<keyword evidence="7 8" id="KW-0418">Kinase</keyword>
<dbReference type="InterPro" id="IPR027417">
    <property type="entry name" value="P-loop_NTPase"/>
</dbReference>
<dbReference type="EMBL" id="SIDB01000004">
    <property type="protein sequence ID" value="KAI3433694.1"/>
    <property type="molecule type" value="Genomic_DNA"/>
</dbReference>
<feature type="region of interest" description="Disordered" evidence="9">
    <location>
        <begin position="361"/>
        <end position="394"/>
    </location>
</feature>
<keyword evidence="5 8" id="KW-0808">Transferase</keyword>
<comment type="catalytic activity">
    <reaction evidence="8">
        <text>cytidine + ATP = CMP + ADP + H(+)</text>
        <dbReference type="Rhea" id="RHEA:24674"/>
        <dbReference type="ChEBI" id="CHEBI:15378"/>
        <dbReference type="ChEBI" id="CHEBI:17562"/>
        <dbReference type="ChEBI" id="CHEBI:30616"/>
        <dbReference type="ChEBI" id="CHEBI:60377"/>
        <dbReference type="ChEBI" id="CHEBI:456216"/>
        <dbReference type="EC" id="2.7.1.48"/>
    </reaction>
</comment>